<keyword evidence="1" id="KW-0732">Signal</keyword>
<reference evidence="2 3" key="1">
    <citation type="submission" date="2017-06" db="EMBL/GenBank/DDBJ databases">
        <title>Raineya orbicola gen. nov., sp. nov. a slightly thermophilic bacterium of the phylum Bacteroidetes and the description of Raineyaceae fam. nov.</title>
        <authorList>
            <person name="Albuquerque L."/>
            <person name="Polonia A.R.M."/>
            <person name="Barroso C."/>
            <person name="Froufe H.J.C."/>
            <person name="Lage O."/>
            <person name="Lobo-Da-Cunha A."/>
            <person name="Egas C."/>
            <person name="Da Costa M.S."/>
        </authorList>
    </citation>
    <scope>NUCLEOTIDE SEQUENCE [LARGE SCALE GENOMIC DNA]</scope>
    <source>
        <strain evidence="2 3">SPSPC-11</strain>
    </source>
</reference>
<evidence type="ECO:0000313" key="2">
    <source>
        <dbReference type="EMBL" id="PKQ68561.1"/>
    </source>
</evidence>
<comment type="caution">
    <text evidence="2">The sequence shown here is derived from an EMBL/GenBank/DDBJ whole genome shotgun (WGS) entry which is preliminary data.</text>
</comment>
<feature type="signal peptide" evidence="1">
    <location>
        <begin position="1"/>
        <end position="22"/>
    </location>
</feature>
<gene>
    <name evidence="2" type="ORF">Rain11_1628</name>
</gene>
<dbReference type="EMBL" id="NKXO01000024">
    <property type="protein sequence ID" value="PKQ68561.1"/>
    <property type="molecule type" value="Genomic_DNA"/>
</dbReference>
<dbReference type="Proteomes" id="UP000233387">
    <property type="component" value="Unassembled WGS sequence"/>
</dbReference>
<feature type="chain" id="PRO_5014865469" description="Por secretion system C-terminal sorting domain" evidence="1">
    <location>
        <begin position="23"/>
        <end position="261"/>
    </location>
</feature>
<dbReference type="AlphaFoldDB" id="A0A2N3IE33"/>
<keyword evidence="3" id="KW-1185">Reference proteome</keyword>
<evidence type="ECO:0000256" key="1">
    <source>
        <dbReference type="SAM" id="SignalP"/>
    </source>
</evidence>
<organism evidence="2 3">
    <name type="scientific">Raineya orbicola</name>
    <dbReference type="NCBI Taxonomy" id="2016530"/>
    <lineage>
        <taxon>Bacteria</taxon>
        <taxon>Pseudomonadati</taxon>
        <taxon>Bacteroidota</taxon>
        <taxon>Cytophagia</taxon>
        <taxon>Cytophagales</taxon>
        <taxon>Raineyaceae</taxon>
        <taxon>Raineya</taxon>
    </lineage>
</organism>
<evidence type="ECO:0000313" key="3">
    <source>
        <dbReference type="Proteomes" id="UP000233387"/>
    </source>
</evidence>
<evidence type="ECO:0008006" key="4">
    <source>
        <dbReference type="Google" id="ProtNLM"/>
    </source>
</evidence>
<sequence length="261" mass="30118">MKTRYYFSLTLWFLMHSLLTFSQEVVVKGTYQGKNVYIHNPLSTDQKSYCIQFVYLNGNIVVRSPRTSSFEINLASLAIGSAVEIKIVHTEGCKPKVINPWVLRGHSNFKFTSFTANEKNLVWSVEGETANSVYYVERMINNNWTNVTTLQAQNPQSTNSYTLPVTHNVGLNKYRIKHQERSGQITYSNVLDYNFTQGMVKFYPRNVSNKIYFTAIVSYEISNMKKEVLKKGKGKEVDVSNLSRGVYYVSFDNRTEQFLKK</sequence>
<name>A0A2N3IE33_9BACT</name>
<dbReference type="OrthoDB" id="1466693at2"/>
<dbReference type="RefSeq" id="WP_133121548.1">
    <property type="nucleotide sequence ID" value="NZ_NKXO01000024.1"/>
</dbReference>
<proteinExistence type="predicted"/>
<accession>A0A2N3IE33</accession>
<protein>
    <recommendedName>
        <fullName evidence="4">Por secretion system C-terminal sorting domain</fullName>
    </recommendedName>
</protein>